<organism evidence="1 2">
    <name type="scientific">Xenorhabdus vietnamensis</name>
    <dbReference type="NCBI Taxonomy" id="351656"/>
    <lineage>
        <taxon>Bacteria</taxon>
        <taxon>Pseudomonadati</taxon>
        <taxon>Pseudomonadota</taxon>
        <taxon>Gammaproteobacteria</taxon>
        <taxon>Enterobacterales</taxon>
        <taxon>Morganellaceae</taxon>
        <taxon>Xenorhabdus</taxon>
    </lineage>
</organism>
<accession>A0A1Y2S6G5</accession>
<sequence>MDLSITDGICIDFTSMYIDIPVTNWTPKFSYLVCRGLVDNGILPGKAVIGMFRKRVFDSFDKERPDGYTVVYSNYAWIDAGEDGLIDPCNWNHAGTEKTLLQVERSDAYFCAVDPLNISNNDLPAHYISDELYPIPRGLHKETFNRLLNFKIEVAGLTMVEAAYLARSRA</sequence>
<dbReference type="EMBL" id="MUBJ01000041">
    <property type="protein sequence ID" value="OTA14238.1"/>
    <property type="molecule type" value="Genomic_DNA"/>
</dbReference>
<dbReference type="Proteomes" id="UP000194350">
    <property type="component" value="Unassembled WGS sequence"/>
</dbReference>
<name>A0A1Y2S6G5_9GAMM</name>
<evidence type="ECO:0000313" key="2">
    <source>
        <dbReference type="Proteomes" id="UP000194350"/>
    </source>
</evidence>
<protein>
    <submittedName>
        <fullName evidence="1">Uncharacterized protein</fullName>
    </submittedName>
</protein>
<dbReference type="OrthoDB" id="9876909at2"/>
<keyword evidence="2" id="KW-1185">Reference proteome</keyword>
<reference evidence="1 2" key="1">
    <citation type="submission" date="2016-10" db="EMBL/GenBank/DDBJ databases">
        <title>Systematic genetic and metabolomic analysis of Xenorhabdus and Photorhabdus spp., highlights the requirements for a dual symbiotic and pathogenic life style.</title>
        <authorList>
            <person name="Tobias N.J."/>
            <person name="Wolff H."/>
            <person name="Djahanschiri B."/>
            <person name="Pidot S.J."/>
            <person name="Stinear T.P."/>
            <person name="Ebersberger I."/>
            <person name="Bode H.B."/>
        </authorList>
    </citation>
    <scope>NUCLEOTIDE SEQUENCE [LARGE SCALE GENOMIC DNA]</scope>
    <source>
        <strain evidence="1 2">DSM 22392</strain>
    </source>
</reference>
<dbReference type="RefSeq" id="WP_086110741.1">
    <property type="nucleotide sequence ID" value="NZ_CAWNGD010000086.1"/>
</dbReference>
<evidence type="ECO:0000313" key="1">
    <source>
        <dbReference type="EMBL" id="OTA14238.1"/>
    </source>
</evidence>
<gene>
    <name evidence="1" type="ORF">Xvie_03896</name>
</gene>
<dbReference type="AlphaFoldDB" id="A0A1Y2S6G5"/>
<proteinExistence type="predicted"/>
<comment type="caution">
    <text evidence="1">The sequence shown here is derived from an EMBL/GenBank/DDBJ whole genome shotgun (WGS) entry which is preliminary data.</text>
</comment>